<reference evidence="11 12" key="1">
    <citation type="journal article" date="2018" name="New Phytol.">
        <title>Phylogenomics of Endogonaceae and evolution of mycorrhizas within Mucoromycota.</title>
        <authorList>
            <person name="Chang Y."/>
            <person name="Desiro A."/>
            <person name="Na H."/>
            <person name="Sandor L."/>
            <person name="Lipzen A."/>
            <person name="Clum A."/>
            <person name="Barry K."/>
            <person name="Grigoriev I.V."/>
            <person name="Martin F.M."/>
            <person name="Stajich J.E."/>
            <person name="Smith M.E."/>
            <person name="Bonito G."/>
            <person name="Spatafora J.W."/>
        </authorList>
    </citation>
    <scope>NUCLEOTIDE SEQUENCE [LARGE SCALE GENOMIC DNA]</scope>
    <source>
        <strain evidence="11 12">AD002</strain>
    </source>
</reference>
<keyword evidence="12" id="KW-1185">Reference proteome</keyword>
<feature type="domain" description="ML-like" evidence="10">
    <location>
        <begin position="30"/>
        <end position="170"/>
    </location>
</feature>
<organism evidence="11 12">
    <name type="scientific">Jimgerdemannia flammicorona</name>
    <dbReference type="NCBI Taxonomy" id="994334"/>
    <lineage>
        <taxon>Eukaryota</taxon>
        <taxon>Fungi</taxon>
        <taxon>Fungi incertae sedis</taxon>
        <taxon>Mucoromycota</taxon>
        <taxon>Mucoromycotina</taxon>
        <taxon>Endogonomycetes</taxon>
        <taxon>Endogonales</taxon>
        <taxon>Endogonaceae</taxon>
        <taxon>Jimgerdemannia</taxon>
    </lineage>
</organism>
<evidence type="ECO:0000259" key="10">
    <source>
        <dbReference type="SMART" id="SM01320"/>
    </source>
</evidence>
<feature type="transmembrane region" description="Helical" evidence="8">
    <location>
        <begin position="188"/>
        <end position="210"/>
    </location>
</feature>
<dbReference type="Proteomes" id="UP000274822">
    <property type="component" value="Unassembled WGS sequence"/>
</dbReference>
<evidence type="ECO:0000256" key="9">
    <source>
        <dbReference type="SAM" id="SignalP"/>
    </source>
</evidence>
<dbReference type="InterPro" id="IPR032800">
    <property type="entry name" value="TRP_N"/>
</dbReference>
<dbReference type="AlphaFoldDB" id="A0A433QGY4"/>
<dbReference type="PANTHER" id="PTHR31145:SF2">
    <property type="entry name" value="FLAVIN CARRIER PROTEIN 2"/>
    <property type="match status" value="1"/>
</dbReference>
<evidence type="ECO:0000256" key="2">
    <source>
        <dbReference type="ARBA" id="ARBA00010642"/>
    </source>
</evidence>
<comment type="similarity">
    <text evidence="2">Belongs to the transient receptor potential (TRP) ion channel family.</text>
</comment>
<dbReference type="InterPro" id="IPR040241">
    <property type="entry name" value="TRP_Flc/Pkd2-like"/>
</dbReference>
<dbReference type="PANTHER" id="PTHR31145">
    <property type="entry name" value="INTEGRAL MEMBRANE PROTEIN (AFU_ORTHOLOGUE AFUA_7G01610)"/>
    <property type="match status" value="1"/>
</dbReference>
<dbReference type="Pfam" id="PF06011">
    <property type="entry name" value="TRP"/>
    <property type="match status" value="1"/>
</dbReference>
<feature type="compositionally biased region" description="Basic residues" evidence="7">
    <location>
        <begin position="454"/>
        <end position="464"/>
    </location>
</feature>
<keyword evidence="5 8" id="KW-1133">Transmembrane helix</keyword>
<comment type="subcellular location">
    <subcellularLocation>
        <location evidence="1">Membrane</location>
        <topology evidence="1">Multi-pass membrane protein</topology>
    </subcellularLocation>
</comment>
<evidence type="ECO:0000256" key="6">
    <source>
        <dbReference type="ARBA" id="ARBA00023136"/>
    </source>
</evidence>
<accession>A0A433QGY4</accession>
<feature type="signal peptide" evidence="9">
    <location>
        <begin position="1"/>
        <end position="28"/>
    </location>
</feature>
<evidence type="ECO:0000256" key="5">
    <source>
        <dbReference type="ARBA" id="ARBA00022989"/>
    </source>
</evidence>
<feature type="region of interest" description="Disordered" evidence="7">
    <location>
        <begin position="454"/>
        <end position="475"/>
    </location>
</feature>
<keyword evidence="6 8" id="KW-0472">Membrane</keyword>
<evidence type="ECO:0000256" key="8">
    <source>
        <dbReference type="SAM" id="Phobius"/>
    </source>
</evidence>
<sequence length="547" mass="59811">MWQRSISSRSIALYVLICCCLCATLGAADHVLRLDSVQRCDSTGDVVLTRFNLTYYKDNETIAVDLAGTSKYQFDGTAHFDVLMFGAAIYQHDFSLCTTSIPQICPIPSGPFNVTTWIPAPSAISQSLPAFLFGLPDLGVETKLTVTPTIGSPSVYLCIVAGLSNDPQGSNLSNRFTLITPYITTTSIVVTALAFLTGLVGLVVAILYVADVVIKTTAAATGTVVIEESYNSVVLSALAPAAPGLQDLVMYCQHIAFTGQFQLAYPNFYRTFAANFAWSLGIVSSPAILSAVDTMRAQYGGHPDQDLVRVDQDSSNLGPNISSSLSSARIITFGHAVAANVTLPPTNVKLLTGPENSTTSGIAAYLYALRVPTADAFMTVLLVFLMILGALTVVMMIGWGIVVMLSATVPKLRNFAHEYGYLYSDRNGLLFPPYLRLLPIHALGLLALPRPRRPLHCSSRHPPRPRNLPASPRRPRPYYRGALPTPFRLSLCRLPPRSLPLLRRRRRLHCRQSRPRRPRSGKPMDPGCRESHRRGRVLLLHRTFQAI</sequence>
<evidence type="ECO:0000313" key="12">
    <source>
        <dbReference type="Proteomes" id="UP000274822"/>
    </source>
</evidence>
<dbReference type="GO" id="GO:0009272">
    <property type="term" value="P:fungal-type cell wall biogenesis"/>
    <property type="evidence" value="ECO:0007669"/>
    <property type="project" value="TreeGrafter"/>
</dbReference>
<dbReference type="InterPro" id="IPR010308">
    <property type="entry name" value="TRP_C"/>
</dbReference>
<keyword evidence="3 8" id="KW-0812">Transmembrane</keyword>
<evidence type="ECO:0000256" key="1">
    <source>
        <dbReference type="ARBA" id="ARBA00004141"/>
    </source>
</evidence>
<comment type="caution">
    <text evidence="11">The sequence shown here is derived from an EMBL/GenBank/DDBJ whole genome shotgun (WGS) entry which is preliminary data.</text>
</comment>
<feature type="chain" id="PRO_5019080433" description="ML-like domain-containing protein" evidence="9">
    <location>
        <begin position="29"/>
        <end position="547"/>
    </location>
</feature>
<evidence type="ECO:0000256" key="4">
    <source>
        <dbReference type="ARBA" id="ARBA00022729"/>
    </source>
</evidence>
<gene>
    <name evidence="11" type="ORF">BC938DRAFT_481116</name>
</gene>
<dbReference type="GO" id="GO:0055085">
    <property type="term" value="P:transmembrane transport"/>
    <property type="evidence" value="ECO:0007669"/>
    <property type="project" value="TreeGrafter"/>
</dbReference>
<protein>
    <recommendedName>
        <fullName evidence="10">ML-like domain-containing protein</fullName>
    </recommendedName>
</protein>
<evidence type="ECO:0000313" key="11">
    <source>
        <dbReference type="EMBL" id="RUS29053.1"/>
    </source>
</evidence>
<dbReference type="Pfam" id="PF14558">
    <property type="entry name" value="TRP_N"/>
    <property type="match status" value="1"/>
</dbReference>
<feature type="region of interest" description="Disordered" evidence="7">
    <location>
        <begin position="504"/>
        <end position="532"/>
    </location>
</feature>
<feature type="transmembrane region" description="Helical" evidence="8">
    <location>
        <begin position="376"/>
        <end position="409"/>
    </location>
</feature>
<name>A0A433QGY4_9FUNG</name>
<dbReference type="GO" id="GO:0016020">
    <property type="term" value="C:membrane"/>
    <property type="evidence" value="ECO:0007669"/>
    <property type="project" value="UniProtKB-SubCell"/>
</dbReference>
<proteinExistence type="inferred from homology"/>
<keyword evidence="4 9" id="KW-0732">Signal</keyword>
<dbReference type="EMBL" id="RBNJ01005708">
    <property type="protein sequence ID" value="RUS29053.1"/>
    <property type="molecule type" value="Genomic_DNA"/>
</dbReference>
<evidence type="ECO:0000256" key="3">
    <source>
        <dbReference type="ARBA" id="ARBA00022692"/>
    </source>
</evidence>
<feature type="compositionally biased region" description="Basic residues" evidence="7">
    <location>
        <begin position="504"/>
        <end position="520"/>
    </location>
</feature>
<dbReference type="SMART" id="SM01320">
    <property type="entry name" value="TRP_N"/>
    <property type="match status" value="1"/>
</dbReference>
<evidence type="ECO:0000256" key="7">
    <source>
        <dbReference type="SAM" id="MobiDB-lite"/>
    </source>
</evidence>